<comment type="caution">
    <text evidence="1">The sequence shown here is derived from an EMBL/GenBank/DDBJ whole genome shotgun (WGS) entry which is preliminary data.</text>
</comment>
<evidence type="ECO:0000313" key="2">
    <source>
        <dbReference type="Proteomes" id="UP001600888"/>
    </source>
</evidence>
<keyword evidence="2" id="KW-1185">Reference proteome</keyword>
<proteinExistence type="predicted"/>
<dbReference type="Proteomes" id="UP001600888">
    <property type="component" value="Unassembled WGS sequence"/>
</dbReference>
<reference evidence="1 2" key="1">
    <citation type="submission" date="2024-03" db="EMBL/GenBank/DDBJ databases">
        <title>A high-quality draft genome sequence of Diaporthe vaccinii, a causative agent of upright dieback and viscid rot disease in cranberry plants.</title>
        <authorList>
            <person name="Sarrasin M."/>
            <person name="Lang B.F."/>
            <person name="Burger G."/>
        </authorList>
    </citation>
    <scope>NUCLEOTIDE SEQUENCE [LARGE SCALE GENOMIC DNA]</scope>
    <source>
        <strain evidence="1 2">IS7</strain>
    </source>
</reference>
<evidence type="ECO:0000313" key="1">
    <source>
        <dbReference type="EMBL" id="KAL2283526.1"/>
    </source>
</evidence>
<gene>
    <name evidence="1" type="ORF">FJTKL_09848</name>
</gene>
<sequence length="102" mass="11411">MTLSPIPPLTPFRIDWFALVPVTFWFSSSPVHSLTIHTTLLCKAAEHFRSLTSQSTCSLDTCKLLSVRETLSFILLALVQASPITEPQWKLPSLKTIQTTIL</sequence>
<protein>
    <submittedName>
        <fullName evidence="1">Uncharacterized protein</fullName>
    </submittedName>
</protein>
<accession>A0ABR4EML5</accession>
<name>A0ABR4EML5_9PEZI</name>
<dbReference type="EMBL" id="JBAWTH010000042">
    <property type="protein sequence ID" value="KAL2283526.1"/>
    <property type="molecule type" value="Genomic_DNA"/>
</dbReference>
<organism evidence="1 2">
    <name type="scientific">Diaporthe vaccinii</name>
    <dbReference type="NCBI Taxonomy" id="105482"/>
    <lineage>
        <taxon>Eukaryota</taxon>
        <taxon>Fungi</taxon>
        <taxon>Dikarya</taxon>
        <taxon>Ascomycota</taxon>
        <taxon>Pezizomycotina</taxon>
        <taxon>Sordariomycetes</taxon>
        <taxon>Sordariomycetidae</taxon>
        <taxon>Diaporthales</taxon>
        <taxon>Diaporthaceae</taxon>
        <taxon>Diaporthe</taxon>
        <taxon>Diaporthe eres species complex</taxon>
    </lineage>
</organism>